<feature type="region of interest" description="Disordered" evidence="1">
    <location>
        <begin position="192"/>
        <end position="261"/>
    </location>
</feature>
<dbReference type="EMBL" id="CP031517">
    <property type="protein sequence ID" value="QOS39636.1"/>
    <property type="molecule type" value="Genomic_DNA"/>
</dbReference>
<keyword evidence="2" id="KW-0812">Transmembrane</keyword>
<keyword evidence="2" id="KW-1133">Transmembrane helix</keyword>
<feature type="compositionally biased region" description="Basic and acidic residues" evidence="1">
    <location>
        <begin position="249"/>
        <end position="261"/>
    </location>
</feature>
<evidence type="ECO:0008006" key="5">
    <source>
        <dbReference type="Google" id="ProtNLM"/>
    </source>
</evidence>
<proteinExistence type="predicted"/>
<accession>A0A7M1XJ20</accession>
<reference evidence="3 4" key="1">
    <citation type="submission" date="2018-08" db="EMBL/GenBank/DDBJ databases">
        <title>The first complete genome of Treponema rectale (CHPAT), a commensal spirochete of the bovine rectum.</title>
        <authorList>
            <person name="Staton G.J."/>
            <person name="Clegg S.R."/>
            <person name="Carter S.D."/>
            <person name="Radford A.D."/>
            <person name="Darby A."/>
            <person name="Hall N."/>
            <person name="Birtles R.J."/>
            <person name="Evans N.J."/>
        </authorList>
    </citation>
    <scope>NUCLEOTIDE SEQUENCE [LARGE SCALE GENOMIC DNA]</scope>
    <source>
        <strain evidence="3 4">CHPA</strain>
    </source>
</reference>
<evidence type="ECO:0000313" key="3">
    <source>
        <dbReference type="EMBL" id="QOS39636.1"/>
    </source>
</evidence>
<dbReference type="Proteomes" id="UP000593591">
    <property type="component" value="Chromosome"/>
</dbReference>
<evidence type="ECO:0000256" key="1">
    <source>
        <dbReference type="SAM" id="MobiDB-lite"/>
    </source>
</evidence>
<feature type="compositionally biased region" description="Basic and acidic residues" evidence="1">
    <location>
        <begin position="199"/>
        <end position="230"/>
    </location>
</feature>
<gene>
    <name evidence="3" type="ORF">DYE49_03840</name>
</gene>
<evidence type="ECO:0000313" key="4">
    <source>
        <dbReference type="Proteomes" id="UP000593591"/>
    </source>
</evidence>
<feature type="compositionally biased region" description="Basic residues" evidence="1">
    <location>
        <begin position="238"/>
        <end position="248"/>
    </location>
</feature>
<name>A0A7M1XJ20_9SPIR</name>
<evidence type="ECO:0000256" key="2">
    <source>
        <dbReference type="SAM" id="Phobius"/>
    </source>
</evidence>
<organism evidence="3 4">
    <name type="scientific">Treponema rectale</name>
    <dbReference type="NCBI Taxonomy" id="744512"/>
    <lineage>
        <taxon>Bacteria</taxon>
        <taxon>Pseudomonadati</taxon>
        <taxon>Spirochaetota</taxon>
        <taxon>Spirochaetia</taxon>
        <taxon>Spirochaetales</taxon>
        <taxon>Treponemataceae</taxon>
        <taxon>Treponema</taxon>
    </lineage>
</organism>
<dbReference type="AlphaFoldDB" id="A0A7M1XJ20"/>
<keyword evidence="2" id="KW-0472">Membrane</keyword>
<dbReference type="KEGG" id="trc:DYE49_03840"/>
<feature type="transmembrane region" description="Helical" evidence="2">
    <location>
        <begin position="135"/>
        <end position="157"/>
    </location>
</feature>
<feature type="transmembrane region" description="Helical" evidence="2">
    <location>
        <begin position="21"/>
        <end position="44"/>
    </location>
</feature>
<protein>
    <recommendedName>
        <fullName evidence="5">DUF3592 domain-containing protein</fullName>
    </recommendedName>
</protein>
<sequence>MYLFYYFNRNPRVKKVDGKKFGILMIFISTIFIALTILFLVLGFDSQEKHKAPELYLGITTTDARYAGRQEVNGWHEDYYYIDVSLTFEGENYILKNAKIYQDYDKGDFIKVYIYNHDINDFSFNEPIEAPDEPYFPLAIMFFIFSVPCDILVVRAFQSLSEEGSKKQEEKLRQYITKTCIDPKSIKGLPDDFMLDDASSSKEEHQDQENKEINDISSRIEEKQETREEQPVQYGSRYMKKASSKGIKKRTDKDMEKYKVQ</sequence>